<dbReference type="InterPro" id="IPR014013">
    <property type="entry name" value="Helic_SF1/SF2_ATP-bd_DinG/Rad3"/>
</dbReference>
<dbReference type="GO" id="GO:0043139">
    <property type="term" value="F:5'-3' DNA helicase activity"/>
    <property type="evidence" value="ECO:0007669"/>
    <property type="project" value="UniProtKB-EC"/>
</dbReference>
<comment type="catalytic activity">
    <reaction evidence="7">
        <text>ATP + H2O = ADP + phosphate + H(+)</text>
        <dbReference type="Rhea" id="RHEA:13065"/>
        <dbReference type="ChEBI" id="CHEBI:15377"/>
        <dbReference type="ChEBI" id="CHEBI:15378"/>
        <dbReference type="ChEBI" id="CHEBI:30616"/>
        <dbReference type="ChEBI" id="CHEBI:43474"/>
        <dbReference type="ChEBI" id="CHEBI:456216"/>
        <dbReference type="EC" id="5.6.2.3"/>
    </reaction>
</comment>
<evidence type="ECO:0000256" key="1">
    <source>
        <dbReference type="ARBA" id="ARBA00001966"/>
    </source>
</evidence>
<evidence type="ECO:0000256" key="8">
    <source>
        <dbReference type="SAM" id="MobiDB-lite"/>
    </source>
</evidence>
<dbReference type="PANTHER" id="PTHR11472">
    <property type="entry name" value="DNA REPAIR DEAD HELICASE RAD3/XP-D SUBFAMILY MEMBER"/>
    <property type="match status" value="1"/>
</dbReference>
<name>A0A6J4LVS2_9ACTN</name>
<feature type="region of interest" description="Disordered" evidence="8">
    <location>
        <begin position="431"/>
        <end position="462"/>
    </location>
</feature>
<reference evidence="10" key="1">
    <citation type="submission" date="2020-02" db="EMBL/GenBank/DDBJ databases">
        <authorList>
            <person name="Meier V. D."/>
        </authorList>
    </citation>
    <scope>NUCLEOTIDE SEQUENCE</scope>
    <source>
        <strain evidence="10">AVDCRST_MAG07</strain>
    </source>
</reference>
<sequence>MAGGRAVEALQALDAALAAVPGAQQRPGQRAMVEAVAAALRSGEHLLVQAGTGTGKSLAYLVPALASGKRVVVATATKALQAQLVDKDLPRLVTALAPVLGRTPTLALAKGRSNYLCLQQAHGGPGARDDEPDSLFDGPASSLGTSVVRLREWAQDTETGDRDEVPFPVTDRAWRQVSVSARECLGARCPSRVECFAEKARESAKEADVVVANHTLLALDVFTGVSVLPERDAVVLDEAHEFVSSVTDALSHELSSGEVRRAVASAAELVGSTTSDRLESARDGLEGVLGTLAPGWIPALDRHALDSVALLGRVAVEACGEITRDLSADGDLAGDDVELARRERARAALTAVADAAREIGTPSVSSAVYATADGSSTRLRVSPLRVGGALGTRLFGETTVIATSATLTLGGSFRHVAQQLGLVWPAGSAVGAERAGEPHDARGPAAADEALESEDEDPPPRWRHLDVGSPFDYRRQSQLWVARSLPDPGRRAVSWAREVDALLAELVQAAGGRTLGLFSSTAAAARAAAAVRAATDLPVLLQGDDSPGALQHAFASDARTCLFGTRSFWQGVDTPGSACQLVVIDRIPFGHVDDPLSQARLAAAADAGRNGFLEVTLPPAAVLLAQGAGRLVRSPADRGIVVVLDPRLETAGYGRTLLDTLPPFYRARSKESVLASLRAVDATAPEVLPAGPPPSQRRRALART</sequence>
<dbReference type="Pfam" id="PF00270">
    <property type="entry name" value="DEAD"/>
    <property type="match status" value="1"/>
</dbReference>
<dbReference type="InterPro" id="IPR045028">
    <property type="entry name" value="DinG/Rad3-like"/>
</dbReference>
<evidence type="ECO:0000256" key="7">
    <source>
        <dbReference type="ARBA" id="ARBA00048954"/>
    </source>
</evidence>
<keyword evidence="2" id="KW-0547">Nucleotide-binding</keyword>
<dbReference type="GO" id="GO:0003676">
    <property type="term" value="F:nucleic acid binding"/>
    <property type="evidence" value="ECO:0007669"/>
    <property type="project" value="InterPro"/>
</dbReference>
<dbReference type="InterPro" id="IPR014001">
    <property type="entry name" value="Helicase_ATP-bd"/>
</dbReference>
<dbReference type="SMART" id="SM00491">
    <property type="entry name" value="HELICc2"/>
    <property type="match status" value="1"/>
</dbReference>
<proteinExistence type="inferred from homology"/>
<dbReference type="GO" id="GO:0016818">
    <property type="term" value="F:hydrolase activity, acting on acid anhydrides, in phosphorus-containing anhydrides"/>
    <property type="evidence" value="ECO:0007669"/>
    <property type="project" value="InterPro"/>
</dbReference>
<dbReference type="EMBL" id="CADCUB010000120">
    <property type="protein sequence ID" value="CAA9343226.1"/>
    <property type="molecule type" value="Genomic_DNA"/>
</dbReference>
<protein>
    <recommendedName>
        <fullName evidence="6">DNA 5'-3' helicase</fullName>
        <ecNumber evidence="6">5.6.2.3</ecNumber>
    </recommendedName>
</protein>
<keyword evidence="10" id="KW-0347">Helicase</keyword>
<evidence type="ECO:0000256" key="4">
    <source>
        <dbReference type="ARBA" id="ARBA00022840"/>
    </source>
</evidence>
<keyword evidence="3" id="KW-0378">Hydrolase</keyword>
<evidence type="ECO:0000256" key="5">
    <source>
        <dbReference type="ARBA" id="ARBA00038058"/>
    </source>
</evidence>
<dbReference type="SMART" id="SM00487">
    <property type="entry name" value="DEXDc"/>
    <property type="match status" value="1"/>
</dbReference>
<evidence type="ECO:0000313" key="10">
    <source>
        <dbReference type="EMBL" id="CAA9343226.1"/>
    </source>
</evidence>
<feature type="region of interest" description="Disordered" evidence="8">
    <location>
        <begin position="685"/>
        <end position="704"/>
    </location>
</feature>
<dbReference type="SUPFAM" id="SSF52540">
    <property type="entry name" value="P-loop containing nucleoside triphosphate hydrolases"/>
    <property type="match status" value="1"/>
</dbReference>
<dbReference type="PANTHER" id="PTHR11472:SF34">
    <property type="entry name" value="REGULATOR OF TELOMERE ELONGATION HELICASE 1"/>
    <property type="match status" value="1"/>
</dbReference>
<gene>
    <name evidence="10" type="ORF">AVDCRST_MAG07-2771</name>
</gene>
<comment type="cofactor">
    <cofactor evidence="1">
        <name>[4Fe-4S] cluster</name>
        <dbReference type="ChEBI" id="CHEBI:49883"/>
    </cofactor>
</comment>
<evidence type="ECO:0000256" key="6">
    <source>
        <dbReference type="ARBA" id="ARBA00044969"/>
    </source>
</evidence>
<dbReference type="EC" id="5.6.2.3" evidence="6"/>
<accession>A0A6J4LVS2</accession>
<evidence type="ECO:0000256" key="2">
    <source>
        <dbReference type="ARBA" id="ARBA00022741"/>
    </source>
</evidence>
<dbReference type="InterPro" id="IPR011545">
    <property type="entry name" value="DEAD/DEAH_box_helicase_dom"/>
</dbReference>
<dbReference type="InterPro" id="IPR027417">
    <property type="entry name" value="P-loop_NTPase"/>
</dbReference>
<dbReference type="PROSITE" id="PS51193">
    <property type="entry name" value="HELICASE_ATP_BIND_2"/>
    <property type="match status" value="1"/>
</dbReference>
<organism evidence="10">
    <name type="scientific">uncultured Frankineae bacterium</name>
    <dbReference type="NCBI Taxonomy" id="437475"/>
    <lineage>
        <taxon>Bacteria</taxon>
        <taxon>Bacillati</taxon>
        <taxon>Actinomycetota</taxon>
        <taxon>Actinomycetes</taxon>
        <taxon>Frankiales</taxon>
        <taxon>environmental samples</taxon>
    </lineage>
</organism>
<dbReference type="InterPro" id="IPR006555">
    <property type="entry name" value="ATP-dep_Helicase_C"/>
</dbReference>
<comment type="similarity">
    <text evidence="5">Belongs to the helicase family. DinG subfamily.</text>
</comment>
<dbReference type="AlphaFoldDB" id="A0A6J4LVS2"/>
<evidence type="ECO:0000256" key="3">
    <source>
        <dbReference type="ARBA" id="ARBA00022801"/>
    </source>
</evidence>
<dbReference type="Gene3D" id="3.40.50.300">
    <property type="entry name" value="P-loop containing nucleotide triphosphate hydrolases"/>
    <property type="match status" value="2"/>
</dbReference>
<keyword evidence="4" id="KW-0067">ATP-binding</keyword>
<feature type="domain" description="Helicase ATP-binding" evidence="9">
    <location>
        <begin position="15"/>
        <end position="299"/>
    </location>
</feature>
<evidence type="ECO:0000259" key="9">
    <source>
        <dbReference type="PROSITE" id="PS51193"/>
    </source>
</evidence>
<dbReference type="GO" id="GO:0006139">
    <property type="term" value="P:nucleobase-containing compound metabolic process"/>
    <property type="evidence" value="ECO:0007669"/>
    <property type="project" value="InterPro"/>
</dbReference>
<dbReference type="GO" id="GO:0005524">
    <property type="term" value="F:ATP binding"/>
    <property type="evidence" value="ECO:0007669"/>
    <property type="project" value="UniProtKB-KW"/>
</dbReference>
<dbReference type="Pfam" id="PF13307">
    <property type="entry name" value="Helicase_C_2"/>
    <property type="match status" value="1"/>
</dbReference>